<evidence type="ECO:0000313" key="2">
    <source>
        <dbReference type="Proteomes" id="UP000004277"/>
    </source>
</evidence>
<dbReference type="EMBL" id="AKCV02000024">
    <property type="protein sequence ID" value="TMS57369.1"/>
    <property type="molecule type" value="Genomic_DNA"/>
</dbReference>
<gene>
    <name evidence="1" type="ORF">MW7_013135</name>
</gene>
<name>A0ACD3SMD5_9BURK</name>
<reference evidence="1" key="1">
    <citation type="submission" date="2019-05" db="EMBL/GenBank/DDBJ databases">
        <title>Revised genome assembly of Burkholderiaceae (previously Ralstonia) sp. PBA.</title>
        <authorList>
            <person name="Gan H.M."/>
        </authorList>
    </citation>
    <scope>NUCLEOTIDE SEQUENCE</scope>
    <source>
        <strain evidence="1">PBA</strain>
    </source>
</reference>
<organism evidence="1 2">
    <name type="scientific">Imbroritus primus</name>
    <dbReference type="NCBI Taxonomy" id="3058603"/>
    <lineage>
        <taxon>Bacteria</taxon>
        <taxon>Pseudomonadati</taxon>
        <taxon>Pseudomonadota</taxon>
        <taxon>Betaproteobacteria</taxon>
        <taxon>Burkholderiales</taxon>
        <taxon>Burkholderiaceae</taxon>
        <taxon>Imbroritus</taxon>
    </lineage>
</organism>
<dbReference type="Proteomes" id="UP000004277">
    <property type="component" value="Unassembled WGS sequence"/>
</dbReference>
<sequence length="258" mass="27660">MTVDLHIEEGIALVTLNRPAALNAIDYPMRRAIQALWPQLQNDPAVDVIILTGAGDKAFCVGSDLKNTPPPDTSFAQETFGAGANDSLLTGLDTDKPILCAFNGSAYGGGLELGLAADIRICAPHAKFGLPEVRVGTLPGSGGTQHLPRLIGDTNAMYMLLTGDSIDAETALRVGLVSQVVPAAELHDAALRIARRIRANAPLSVRAAKRLVRDGRDMPLPMALRHERQTWGLLRDTEDRKEGRAAFAEGRPPRYTGR</sequence>
<keyword evidence="2" id="KW-1185">Reference proteome</keyword>
<comment type="caution">
    <text evidence="1">The sequence shown here is derived from an EMBL/GenBank/DDBJ whole genome shotgun (WGS) entry which is preliminary data.</text>
</comment>
<proteinExistence type="predicted"/>
<protein>
    <submittedName>
        <fullName evidence="1">Enoyl-CoA hydratase/isomerase family protein</fullName>
    </submittedName>
</protein>
<evidence type="ECO:0000313" key="1">
    <source>
        <dbReference type="EMBL" id="TMS57369.1"/>
    </source>
</evidence>
<accession>A0ACD3SMD5</accession>